<evidence type="ECO:0000313" key="2">
    <source>
        <dbReference type="EMBL" id="ALF36383.1"/>
    </source>
</evidence>
<keyword evidence="1" id="KW-0472">Membrane</keyword>
<accession>A0A0U2JRH6</accession>
<dbReference type="EMBL" id="KR259802">
    <property type="protein sequence ID" value="ALF36383.1"/>
    <property type="molecule type" value="Genomic_DNA"/>
</dbReference>
<proteinExistence type="predicted"/>
<dbReference type="Gene3D" id="1.10.287.3510">
    <property type="match status" value="1"/>
</dbReference>
<dbReference type="GeneID" id="26047959"/>
<gene>
    <name evidence="2" type="primary">ND4L</name>
</gene>
<geneLocation type="mitochondrion" evidence="2"/>
<feature type="transmembrane region" description="Helical" evidence="1">
    <location>
        <begin position="21"/>
        <end position="40"/>
    </location>
</feature>
<keyword evidence="2" id="KW-0496">Mitochondrion</keyword>
<dbReference type="RefSeq" id="YP_009172226.1">
    <property type="nucleotide sequence ID" value="NC_028077.1"/>
</dbReference>
<protein>
    <submittedName>
        <fullName evidence="2">NADH dehydrogenase subunit 4L</fullName>
    </submittedName>
</protein>
<keyword evidence="1" id="KW-1133">Transmembrane helix</keyword>
<dbReference type="AlphaFoldDB" id="A0A0U2JRH6"/>
<name>A0A0U2JRH6_9ARAC</name>
<keyword evidence="1" id="KW-0812">Transmembrane</keyword>
<organism evidence="2">
    <name type="scientific">Cyrtarachne nagasakiensis</name>
    <dbReference type="NCBI Taxonomy" id="386110"/>
    <lineage>
        <taxon>Eukaryota</taxon>
        <taxon>Metazoa</taxon>
        <taxon>Ecdysozoa</taxon>
        <taxon>Arthropoda</taxon>
        <taxon>Chelicerata</taxon>
        <taxon>Arachnida</taxon>
        <taxon>Araneae</taxon>
        <taxon>Araneomorphae</taxon>
        <taxon>Entelegynae</taxon>
        <taxon>Araneoidea</taxon>
        <taxon>Araneidae</taxon>
        <taxon>Cyrtarachne</taxon>
    </lineage>
</organism>
<sequence>MHFIKILIIISIISLWWWRKNILIILLNFEFMILSIFTLISLKINFISSLSLMIMLTIMVAGSSLGLTLMVSLCRFFKSSESLPIWMNI</sequence>
<dbReference type="CTD" id="4539"/>
<evidence type="ECO:0000256" key="1">
    <source>
        <dbReference type="SAM" id="Phobius"/>
    </source>
</evidence>
<reference evidence="2" key="1">
    <citation type="journal article" date="2015" name="Mitochondrial DNA">
        <title>The complete mitochondrial genomes of two orb-weaving spider Cyrtarachne nagasakiensis (Strand, 1918) and Hypsosinga pygmaea (Sundevall, 1831) (Araneae: Araneidae).</title>
        <authorList>
            <person name="Li C."/>
            <person name="Wang Z.L."/>
            <person name="Fang W.Y."/>
            <person name="Yu X.P."/>
        </authorList>
    </citation>
    <scope>NUCLEOTIDE SEQUENCE</scope>
</reference>
<feature type="transmembrane region" description="Helical" evidence="1">
    <location>
        <begin position="52"/>
        <end position="77"/>
    </location>
</feature>